<protein>
    <submittedName>
        <fullName evidence="4">Mammalian cell entry protein</fullName>
    </submittedName>
</protein>
<dbReference type="STRING" id="1778.A9W97_05985"/>
<dbReference type="AlphaFoldDB" id="A0A0Q2QJN1"/>
<evidence type="ECO:0000313" key="5">
    <source>
        <dbReference type="Proteomes" id="UP000051677"/>
    </source>
</evidence>
<reference evidence="4 5" key="1">
    <citation type="submission" date="2015-10" db="EMBL/GenBank/DDBJ databases">
        <title>Mycobacterium gordonae draft genome assembly.</title>
        <authorList>
            <person name="Ustinova V."/>
            <person name="Smirnova T."/>
            <person name="Blagodatskikh K."/>
            <person name="Varlamov D."/>
            <person name="Larionova E."/>
            <person name="Chernousova L."/>
        </authorList>
    </citation>
    <scope>NUCLEOTIDE SEQUENCE [LARGE SCALE GENOMIC DNA]</scope>
    <source>
        <strain evidence="4 5">CTRI 14-8773</strain>
    </source>
</reference>
<dbReference type="InterPro" id="IPR005693">
    <property type="entry name" value="Mce"/>
</dbReference>
<dbReference type="Pfam" id="PF11887">
    <property type="entry name" value="Mce4_CUP1"/>
    <property type="match status" value="1"/>
</dbReference>
<dbReference type="Proteomes" id="UP000051677">
    <property type="component" value="Unassembled WGS sequence"/>
</dbReference>
<evidence type="ECO:0000313" key="4">
    <source>
        <dbReference type="EMBL" id="KQH80077.1"/>
    </source>
</evidence>
<evidence type="ECO:0000259" key="3">
    <source>
        <dbReference type="Pfam" id="PF11887"/>
    </source>
</evidence>
<dbReference type="GO" id="GO:0005576">
    <property type="term" value="C:extracellular region"/>
    <property type="evidence" value="ECO:0007669"/>
    <property type="project" value="TreeGrafter"/>
</dbReference>
<name>A0A0Q2QJN1_MYCGO</name>
<comment type="caution">
    <text evidence="4">The sequence shown here is derived from an EMBL/GenBank/DDBJ whole genome shotgun (WGS) entry which is preliminary data.</text>
</comment>
<dbReference type="OrthoDB" id="4741753at2"/>
<evidence type="ECO:0000259" key="2">
    <source>
        <dbReference type="Pfam" id="PF02470"/>
    </source>
</evidence>
<dbReference type="EMBL" id="LKTM01000046">
    <property type="protein sequence ID" value="KQH80077.1"/>
    <property type="molecule type" value="Genomic_DNA"/>
</dbReference>
<feature type="region of interest" description="Disordered" evidence="1">
    <location>
        <begin position="429"/>
        <end position="457"/>
    </location>
</feature>
<dbReference type="PANTHER" id="PTHR33371:SF16">
    <property type="entry name" value="MCE-FAMILY PROTEIN MCE3F"/>
    <property type="match status" value="1"/>
</dbReference>
<dbReference type="InterPro" id="IPR024516">
    <property type="entry name" value="Mce_C"/>
</dbReference>
<dbReference type="InterPro" id="IPR003399">
    <property type="entry name" value="Mce/MlaD"/>
</dbReference>
<organism evidence="4 5">
    <name type="scientific">Mycobacterium gordonae</name>
    <dbReference type="NCBI Taxonomy" id="1778"/>
    <lineage>
        <taxon>Bacteria</taxon>
        <taxon>Bacillati</taxon>
        <taxon>Actinomycetota</taxon>
        <taxon>Actinomycetes</taxon>
        <taxon>Mycobacteriales</taxon>
        <taxon>Mycobacteriaceae</taxon>
        <taxon>Mycobacterium</taxon>
    </lineage>
</organism>
<feature type="domain" description="Mce/MlaD" evidence="2">
    <location>
        <begin position="40"/>
        <end position="112"/>
    </location>
</feature>
<feature type="domain" description="Mammalian cell entry C-terminal" evidence="3">
    <location>
        <begin position="122"/>
        <end position="286"/>
    </location>
</feature>
<dbReference type="RefSeq" id="WP_055577060.1">
    <property type="nucleotide sequence ID" value="NZ_LKTM01000046.1"/>
</dbReference>
<dbReference type="NCBIfam" id="TIGR00996">
    <property type="entry name" value="Mtu_fam_mce"/>
    <property type="match status" value="1"/>
</dbReference>
<gene>
    <name evidence="4" type="ORF">AO501_30515</name>
</gene>
<proteinExistence type="predicted"/>
<dbReference type="PANTHER" id="PTHR33371">
    <property type="entry name" value="INTERMEMBRANE PHOSPHOLIPID TRANSPORT SYSTEM BINDING PROTEIN MLAD-RELATED"/>
    <property type="match status" value="1"/>
</dbReference>
<evidence type="ECO:0000256" key="1">
    <source>
        <dbReference type="SAM" id="MobiDB-lite"/>
    </source>
</evidence>
<accession>A0A0Q2QJN1</accession>
<dbReference type="Pfam" id="PF02470">
    <property type="entry name" value="MlaD"/>
    <property type="match status" value="1"/>
</dbReference>
<dbReference type="InterPro" id="IPR052336">
    <property type="entry name" value="MlaD_Phospholipid_Transporter"/>
</dbReference>
<sequence length="518" mass="54682">MLTPFIKRQLWLFLTLTVVALSVLGIYYLQIPTLVGIGRYELTANLPASGGLYPTANVTYRGITIGKVTEVEPTPSGAKATLSIDSRYKIPIDATANVHSVSAVGEQYLDLVSTGDPGKFFASGQTITKGTVPSEIGPALDTANRGLAVLPKEKIPKLLDETALAVGGLGPALQRLVDATQAIVGDFHTQINDVNDIIQNSGPILQSQVDSGSAIERWARNLNTLAAQSAQEDQHLRSVLTQAAPTADQVNEVFTDVRDSLPQTLANLEVVFDLLKRYHKGLEQVLVFLPQGASIAQTVAAPFPNMAALDLALAINQPPPCLTGFIPAEQWRSFADTSTQPLPVGTYCKIPMDTPANSVRGSRNIPCVDVPGKRAATPRECRSTKPYEPAGTNPWYGDPNQLLTCPAPAARCDQPVKPGLVVPAPSVNNGMNPAPADRLPPGGTPPPISDPLTRPGTGAVQCNGQQPNPCVYTPGGPPSAVYSPQSGELVGPDGVKYSVANSMKTGDDGWKEMLAPAG</sequence>